<dbReference type="Gene3D" id="3.40.50.1820">
    <property type="entry name" value="alpha/beta hydrolase"/>
    <property type="match status" value="1"/>
</dbReference>
<evidence type="ECO:0000256" key="9">
    <source>
        <dbReference type="SAM" id="MobiDB-lite"/>
    </source>
</evidence>
<feature type="active site" evidence="8">
    <location>
        <position position="232"/>
    </location>
</feature>
<dbReference type="AlphaFoldDB" id="A0A0F4GEL6"/>
<dbReference type="OrthoDB" id="194865at2759"/>
<feature type="compositionally biased region" description="Polar residues" evidence="9">
    <location>
        <begin position="1"/>
        <end position="10"/>
    </location>
</feature>
<dbReference type="GO" id="GO:0051723">
    <property type="term" value="F:protein methylesterase activity"/>
    <property type="evidence" value="ECO:0007669"/>
    <property type="project" value="UniProtKB-EC"/>
</dbReference>
<evidence type="ECO:0000256" key="1">
    <source>
        <dbReference type="ARBA" id="ARBA00008645"/>
    </source>
</evidence>
<reference evidence="11 12" key="1">
    <citation type="submission" date="2015-03" db="EMBL/GenBank/DDBJ databases">
        <title>RNA-seq based gene annotation and comparative genomics of four Zymoseptoria species reveal species-specific pathogenicity related genes and transposable element activity.</title>
        <authorList>
            <person name="Grandaubert J."/>
            <person name="Bhattacharyya A."/>
            <person name="Stukenbrock E.H."/>
        </authorList>
    </citation>
    <scope>NUCLEOTIDE SEQUENCE [LARGE SCALE GENOMIC DNA]</scope>
    <source>
        <strain evidence="11 12">Zb18110</strain>
    </source>
</reference>
<evidence type="ECO:0000313" key="12">
    <source>
        <dbReference type="Proteomes" id="UP000033647"/>
    </source>
</evidence>
<feature type="compositionally biased region" description="Pro residues" evidence="9">
    <location>
        <begin position="14"/>
        <end position="32"/>
    </location>
</feature>
<dbReference type="PANTHER" id="PTHR14189:SF0">
    <property type="entry name" value="PROTEIN PHOSPHATASE METHYLESTERASE 1"/>
    <property type="match status" value="1"/>
</dbReference>
<feature type="domain" description="AB hydrolase-1" evidence="10">
    <location>
        <begin position="118"/>
        <end position="371"/>
    </location>
</feature>
<dbReference type="SUPFAM" id="SSF53474">
    <property type="entry name" value="alpha/beta-Hydrolases"/>
    <property type="match status" value="1"/>
</dbReference>
<evidence type="ECO:0000256" key="3">
    <source>
        <dbReference type="ARBA" id="ARBA00022487"/>
    </source>
</evidence>
<name>A0A0F4GEL6_9PEZI</name>
<evidence type="ECO:0000256" key="5">
    <source>
        <dbReference type="ARBA" id="ARBA00024741"/>
    </source>
</evidence>
<evidence type="ECO:0000256" key="8">
    <source>
        <dbReference type="PIRSR" id="PIRSR022950-1"/>
    </source>
</evidence>
<feature type="region of interest" description="Disordered" evidence="9">
    <location>
        <begin position="1"/>
        <end position="74"/>
    </location>
</feature>
<evidence type="ECO:0000256" key="7">
    <source>
        <dbReference type="PIRNR" id="PIRNR022950"/>
    </source>
</evidence>
<keyword evidence="3 7" id="KW-0719">Serine esterase</keyword>
<dbReference type="STRING" id="1047168.A0A0F4GEL6"/>
<protein>
    <recommendedName>
        <fullName evidence="2 7">Protein phosphatase methylesterase 1</fullName>
        <shortName evidence="7">PME-1</shortName>
        <ecNumber evidence="7">3.1.1.-</ecNumber>
    </recommendedName>
</protein>
<dbReference type="EMBL" id="LAFY01004129">
    <property type="protein sequence ID" value="KJX94640.1"/>
    <property type="molecule type" value="Genomic_DNA"/>
</dbReference>
<evidence type="ECO:0000256" key="2">
    <source>
        <dbReference type="ARBA" id="ARBA00020672"/>
    </source>
</evidence>
<evidence type="ECO:0000256" key="4">
    <source>
        <dbReference type="ARBA" id="ARBA00022801"/>
    </source>
</evidence>
<dbReference type="EC" id="3.1.1.-" evidence="7"/>
<comment type="similarity">
    <text evidence="1 7">Belongs to the AB hydrolase superfamily.</text>
</comment>
<keyword evidence="4 7" id="KW-0378">Hydrolase</keyword>
<evidence type="ECO:0000259" key="10">
    <source>
        <dbReference type="Pfam" id="PF12697"/>
    </source>
</evidence>
<comment type="catalytic activity">
    <reaction evidence="6">
        <text>[phosphatase 2A protein]-C-terminal L-leucine methyl ester + H2O = [phosphatase 2A protein]-C-terminal L-leucine + methanol + H(+)</text>
        <dbReference type="Rhea" id="RHEA:48548"/>
        <dbReference type="Rhea" id="RHEA-COMP:12134"/>
        <dbReference type="Rhea" id="RHEA-COMP:12135"/>
        <dbReference type="ChEBI" id="CHEBI:15377"/>
        <dbReference type="ChEBI" id="CHEBI:15378"/>
        <dbReference type="ChEBI" id="CHEBI:17790"/>
        <dbReference type="ChEBI" id="CHEBI:90516"/>
        <dbReference type="ChEBI" id="CHEBI:90517"/>
        <dbReference type="EC" id="3.1.1.89"/>
    </reaction>
</comment>
<dbReference type="InterPro" id="IPR000073">
    <property type="entry name" value="AB_hydrolase_1"/>
</dbReference>
<sequence length="402" mass="43794">MSDLFRQTMTAPAQPQPQPPDQAKPTPIPAPQQPSHVINEQEDQTSSSSDSSSTSSTSSLASIATVRPSSREQQASTTHWTSYFDQDLFLPHETSSHKATYHVHLTPPTDPKVGPLFICHHGAGASSLSFALFAHHLRKALPTAGLLSLSARNHGSIVLDPTTSLPIHDYTLLTLTTDALTMINLAATSQSWLTIPPCILIGHSLGGAIVTSLATTHFRSFNSNLVGYAVLDVVQGSAIEALGHMKTYLASRPFSFANIEEAIQWHIRTRTLRSPQSADISVPSLLVPDPTNPDRLIWRTDLSLMSSFWPDWFTGMSSSFLTGRGAKLLILAGTDRLDKELMIGQMQGKFQLVVLPEAGHFVHEDRAEKVAGLVAEFWKRNDRSAMVLPPKVGELLAMGKKV</sequence>
<accession>A0A0F4GEL6</accession>
<comment type="function">
    <text evidence="5">Demethylates proteins that have been reversibly carboxymethylated. Demethylates the phosphatase PP2A catalytic subunit.</text>
</comment>
<dbReference type="Proteomes" id="UP000033647">
    <property type="component" value="Unassembled WGS sequence"/>
</dbReference>
<gene>
    <name evidence="11" type="ORF">TI39_contig4170g00001</name>
</gene>
<feature type="compositionally biased region" description="Low complexity" evidence="9">
    <location>
        <begin position="45"/>
        <end position="59"/>
    </location>
</feature>
<organism evidence="11 12">
    <name type="scientific">Zymoseptoria brevis</name>
    <dbReference type="NCBI Taxonomy" id="1047168"/>
    <lineage>
        <taxon>Eukaryota</taxon>
        <taxon>Fungi</taxon>
        <taxon>Dikarya</taxon>
        <taxon>Ascomycota</taxon>
        <taxon>Pezizomycotina</taxon>
        <taxon>Dothideomycetes</taxon>
        <taxon>Dothideomycetidae</taxon>
        <taxon>Mycosphaerellales</taxon>
        <taxon>Mycosphaerellaceae</taxon>
        <taxon>Zymoseptoria</taxon>
    </lineage>
</organism>
<dbReference type="InterPro" id="IPR016812">
    <property type="entry name" value="PPase_methylesterase_euk"/>
</dbReference>
<dbReference type="PIRSF" id="PIRSF022950">
    <property type="entry name" value="PPase_methylesterase_euk"/>
    <property type="match status" value="1"/>
</dbReference>
<dbReference type="PANTHER" id="PTHR14189">
    <property type="entry name" value="PROTEIN PHOSPHATASE METHYLESTERASE-1 RELATED"/>
    <property type="match status" value="1"/>
</dbReference>
<keyword evidence="12" id="KW-1185">Reference proteome</keyword>
<dbReference type="InterPro" id="IPR029058">
    <property type="entry name" value="AB_hydrolase_fold"/>
</dbReference>
<proteinExistence type="inferred from homology"/>
<comment type="caution">
    <text evidence="11">The sequence shown here is derived from an EMBL/GenBank/DDBJ whole genome shotgun (WGS) entry which is preliminary data.</text>
</comment>
<feature type="active site" evidence="8">
    <location>
        <position position="204"/>
    </location>
</feature>
<evidence type="ECO:0000256" key="6">
    <source>
        <dbReference type="ARBA" id="ARBA00049203"/>
    </source>
</evidence>
<dbReference type="Pfam" id="PF12697">
    <property type="entry name" value="Abhydrolase_6"/>
    <property type="match status" value="1"/>
</dbReference>
<evidence type="ECO:0000313" key="11">
    <source>
        <dbReference type="EMBL" id="KJX94640.1"/>
    </source>
</evidence>
<feature type="active site" evidence="8">
    <location>
        <position position="360"/>
    </location>
</feature>